<sequence length="112" mass="11662">MSTNRIVRIVVGLALIGYGVYSGNAWFYLGVLPLVTGIINWCPLETKMGTCDPASGCCATPAKEESATACCATPAPAQAAPKQATNFSFAVKTGKIEILGTGCKKCKELETA</sequence>
<evidence type="ECO:0000256" key="1">
    <source>
        <dbReference type="SAM" id="Phobius"/>
    </source>
</evidence>
<dbReference type="EMBL" id="DRNH01000195">
    <property type="protein sequence ID" value="HFB53802.1"/>
    <property type="molecule type" value="Genomic_DNA"/>
</dbReference>
<feature type="non-terminal residue" evidence="3">
    <location>
        <position position="112"/>
    </location>
</feature>
<feature type="transmembrane region" description="Helical" evidence="1">
    <location>
        <begin position="6"/>
        <end position="29"/>
    </location>
</feature>
<protein>
    <submittedName>
        <fullName evidence="3">DUF2892 domain-containing protein</fullName>
    </submittedName>
</protein>
<reference evidence="3" key="1">
    <citation type="journal article" date="2020" name="mSystems">
        <title>Genome- and Community-Level Interaction Insights into Carbon Utilization and Element Cycling Functions of Hydrothermarchaeota in Hydrothermal Sediment.</title>
        <authorList>
            <person name="Zhou Z."/>
            <person name="Liu Y."/>
            <person name="Xu W."/>
            <person name="Pan J."/>
            <person name="Luo Z.H."/>
            <person name="Li M."/>
        </authorList>
    </citation>
    <scope>NUCLEOTIDE SEQUENCE [LARGE SCALE GENOMIC DNA]</scope>
    <source>
        <strain evidence="3">HyVt-507</strain>
    </source>
</reference>
<gene>
    <name evidence="3" type="ORF">ENJ67_03640</name>
</gene>
<dbReference type="AlphaFoldDB" id="A0A7C3BZT8"/>
<dbReference type="Pfam" id="PF11127">
    <property type="entry name" value="YgaP-like_TM"/>
    <property type="match status" value="1"/>
</dbReference>
<name>A0A7C3BZT8_9BACT</name>
<feature type="domain" description="Inner membrane protein YgaP-like transmembrane" evidence="2">
    <location>
        <begin position="2"/>
        <end position="49"/>
    </location>
</feature>
<dbReference type="InterPro" id="IPR021309">
    <property type="entry name" value="YgaP-like_TM"/>
</dbReference>
<keyword evidence="1" id="KW-1133">Transmembrane helix</keyword>
<evidence type="ECO:0000259" key="2">
    <source>
        <dbReference type="Pfam" id="PF11127"/>
    </source>
</evidence>
<dbReference type="Proteomes" id="UP000886390">
    <property type="component" value="Unassembled WGS sequence"/>
</dbReference>
<accession>A0A7C3BZT8</accession>
<evidence type="ECO:0000313" key="3">
    <source>
        <dbReference type="EMBL" id="HFB53802.1"/>
    </source>
</evidence>
<comment type="caution">
    <text evidence="3">The sequence shown here is derived from an EMBL/GenBank/DDBJ whole genome shotgun (WGS) entry which is preliminary data.</text>
</comment>
<keyword evidence="1" id="KW-0472">Membrane</keyword>
<proteinExistence type="predicted"/>
<organism evidence="3">
    <name type="scientific">Sulfurimonas autotrophica</name>
    <dbReference type="NCBI Taxonomy" id="202747"/>
    <lineage>
        <taxon>Bacteria</taxon>
        <taxon>Pseudomonadati</taxon>
        <taxon>Campylobacterota</taxon>
        <taxon>Epsilonproteobacteria</taxon>
        <taxon>Campylobacterales</taxon>
        <taxon>Sulfurimonadaceae</taxon>
        <taxon>Sulfurimonas</taxon>
    </lineage>
</organism>
<keyword evidence="1" id="KW-0812">Transmembrane</keyword>